<organism evidence="8">
    <name type="scientific">uncultured organism</name>
    <dbReference type="NCBI Taxonomy" id="155900"/>
    <lineage>
        <taxon>unclassified sequences</taxon>
        <taxon>environmental samples</taxon>
    </lineage>
</organism>
<dbReference type="AlphaFoldDB" id="A0A5B8R9V6"/>
<evidence type="ECO:0000256" key="5">
    <source>
        <dbReference type="ARBA" id="ARBA00023163"/>
    </source>
</evidence>
<dbReference type="InterPro" id="IPR039420">
    <property type="entry name" value="WalR-like"/>
</dbReference>
<protein>
    <submittedName>
        <fullName evidence="8">Transcriptional regulatory protein PhoP</fullName>
    </submittedName>
</protein>
<evidence type="ECO:0000256" key="2">
    <source>
        <dbReference type="ARBA" id="ARBA00023012"/>
    </source>
</evidence>
<evidence type="ECO:0000259" key="6">
    <source>
        <dbReference type="PROSITE" id="PS50110"/>
    </source>
</evidence>
<keyword evidence="2" id="KW-0902">Two-component regulatory system</keyword>
<dbReference type="GO" id="GO:0006355">
    <property type="term" value="P:regulation of DNA-templated transcription"/>
    <property type="evidence" value="ECO:0007669"/>
    <property type="project" value="InterPro"/>
</dbReference>
<keyword evidence="5" id="KW-0804">Transcription</keyword>
<dbReference type="InterPro" id="IPR011006">
    <property type="entry name" value="CheY-like_superfamily"/>
</dbReference>
<evidence type="ECO:0000259" key="7">
    <source>
        <dbReference type="PROSITE" id="PS51755"/>
    </source>
</evidence>
<keyword evidence="1" id="KW-0597">Phosphoprotein</keyword>
<dbReference type="PROSITE" id="PS51755">
    <property type="entry name" value="OMPR_PHOB"/>
    <property type="match status" value="1"/>
</dbReference>
<evidence type="ECO:0000256" key="4">
    <source>
        <dbReference type="ARBA" id="ARBA00023125"/>
    </source>
</evidence>
<dbReference type="InterPro" id="IPR001867">
    <property type="entry name" value="OmpR/PhoB-type_DNA-bd"/>
</dbReference>
<dbReference type="GO" id="GO:0032993">
    <property type="term" value="C:protein-DNA complex"/>
    <property type="evidence" value="ECO:0007669"/>
    <property type="project" value="TreeGrafter"/>
</dbReference>
<dbReference type="Pfam" id="PF00486">
    <property type="entry name" value="Trans_reg_C"/>
    <property type="match status" value="1"/>
</dbReference>
<dbReference type="Gene3D" id="3.40.50.2300">
    <property type="match status" value="1"/>
</dbReference>
<dbReference type="FunFam" id="1.10.10.10:FF:000005">
    <property type="entry name" value="Two-component system response regulator"/>
    <property type="match status" value="1"/>
</dbReference>
<dbReference type="Pfam" id="PF00072">
    <property type="entry name" value="Response_reg"/>
    <property type="match status" value="1"/>
</dbReference>
<name>A0A5B8R9V6_9ZZZZ</name>
<keyword evidence="3" id="KW-0805">Transcription regulation</keyword>
<dbReference type="PANTHER" id="PTHR48111">
    <property type="entry name" value="REGULATOR OF RPOS"/>
    <property type="match status" value="1"/>
</dbReference>
<dbReference type="InterPro" id="IPR001789">
    <property type="entry name" value="Sig_transdc_resp-reg_receiver"/>
</dbReference>
<dbReference type="PANTHER" id="PTHR48111:SF71">
    <property type="entry name" value="TRANSCRIPTIONAL REGULATORY PROTEIN PHOP"/>
    <property type="match status" value="1"/>
</dbReference>
<dbReference type="Gene3D" id="6.10.250.690">
    <property type="match status" value="1"/>
</dbReference>
<feature type="domain" description="Response regulatory" evidence="6">
    <location>
        <begin position="2"/>
        <end position="116"/>
    </location>
</feature>
<dbReference type="GO" id="GO:0000976">
    <property type="term" value="F:transcription cis-regulatory region binding"/>
    <property type="evidence" value="ECO:0007669"/>
    <property type="project" value="TreeGrafter"/>
</dbReference>
<dbReference type="SUPFAM" id="SSF52172">
    <property type="entry name" value="CheY-like"/>
    <property type="match status" value="1"/>
</dbReference>
<proteinExistence type="predicted"/>
<feature type="domain" description="OmpR/PhoB-type" evidence="7">
    <location>
        <begin position="124"/>
        <end position="222"/>
    </location>
</feature>
<sequence>MRALVIEDEIRLRREVADALSGAGFVVDEAGDGDEGVYMALDYPVDVAIVDLGLPGPDGLELIRRVRAAGRRYPVLILTARSRWQEKVTGLEAGADDYLVKPFEMPELLARVQALLRRAGGWASPVLNHGPITLDTRTSEVHLDGEPITLTAFEYRLLAYLMHHPGEVLSKTQLMEHLYADDDQRDSNVLEVFVRRLRRKLDPHRRWQPIETLRGQGYRLAPWR</sequence>
<dbReference type="GO" id="GO:0000156">
    <property type="term" value="F:phosphorelay response regulator activity"/>
    <property type="evidence" value="ECO:0007669"/>
    <property type="project" value="TreeGrafter"/>
</dbReference>
<dbReference type="FunFam" id="3.40.50.2300:FF:000002">
    <property type="entry name" value="DNA-binding response regulator PhoP"/>
    <property type="match status" value="1"/>
</dbReference>
<evidence type="ECO:0000256" key="3">
    <source>
        <dbReference type="ARBA" id="ARBA00023015"/>
    </source>
</evidence>
<keyword evidence="4" id="KW-0238">DNA-binding</keyword>
<dbReference type="PROSITE" id="PS50110">
    <property type="entry name" value="RESPONSE_REGULATORY"/>
    <property type="match status" value="1"/>
</dbReference>
<gene>
    <name evidence="8" type="primary">phoP_2</name>
    <name evidence="8" type="ORF">KBTEX_01829</name>
</gene>
<accession>A0A5B8R9V6</accession>
<dbReference type="SMART" id="SM00448">
    <property type="entry name" value="REC"/>
    <property type="match status" value="1"/>
</dbReference>
<dbReference type="EMBL" id="MN079103">
    <property type="protein sequence ID" value="QEA05506.1"/>
    <property type="molecule type" value="Genomic_DNA"/>
</dbReference>
<evidence type="ECO:0000313" key="8">
    <source>
        <dbReference type="EMBL" id="QEA05506.1"/>
    </source>
</evidence>
<dbReference type="Gene3D" id="1.10.10.10">
    <property type="entry name" value="Winged helix-like DNA-binding domain superfamily/Winged helix DNA-binding domain"/>
    <property type="match status" value="1"/>
</dbReference>
<dbReference type="SMART" id="SM00862">
    <property type="entry name" value="Trans_reg_C"/>
    <property type="match status" value="1"/>
</dbReference>
<dbReference type="InterPro" id="IPR036388">
    <property type="entry name" value="WH-like_DNA-bd_sf"/>
</dbReference>
<evidence type="ECO:0000256" key="1">
    <source>
        <dbReference type="ARBA" id="ARBA00022553"/>
    </source>
</evidence>
<reference evidence="8" key="1">
    <citation type="submission" date="2019-06" db="EMBL/GenBank/DDBJ databases">
        <authorList>
            <person name="Murdoch R.W."/>
            <person name="Fathepure B."/>
        </authorList>
    </citation>
    <scope>NUCLEOTIDE SEQUENCE</scope>
</reference>
<dbReference type="CDD" id="cd00383">
    <property type="entry name" value="trans_reg_C"/>
    <property type="match status" value="1"/>
</dbReference>